<organism evidence="21 22">
    <name type="scientific">Senna tora</name>
    <dbReference type="NCBI Taxonomy" id="362788"/>
    <lineage>
        <taxon>Eukaryota</taxon>
        <taxon>Viridiplantae</taxon>
        <taxon>Streptophyta</taxon>
        <taxon>Embryophyta</taxon>
        <taxon>Tracheophyta</taxon>
        <taxon>Spermatophyta</taxon>
        <taxon>Magnoliopsida</taxon>
        <taxon>eudicotyledons</taxon>
        <taxon>Gunneridae</taxon>
        <taxon>Pentapetalae</taxon>
        <taxon>rosids</taxon>
        <taxon>fabids</taxon>
        <taxon>Fabales</taxon>
        <taxon>Fabaceae</taxon>
        <taxon>Caesalpinioideae</taxon>
        <taxon>Cassia clade</taxon>
        <taxon>Senna</taxon>
    </lineage>
</organism>
<evidence type="ECO:0000256" key="11">
    <source>
        <dbReference type="ARBA" id="ARBA00047899"/>
    </source>
</evidence>
<dbReference type="GO" id="GO:0004674">
    <property type="term" value="F:protein serine/threonine kinase activity"/>
    <property type="evidence" value="ECO:0007669"/>
    <property type="project" value="UniProtKB-KW"/>
</dbReference>
<dbReference type="InterPro" id="IPR001480">
    <property type="entry name" value="Bulb-type_lectin_dom"/>
</dbReference>
<reference evidence="21" key="1">
    <citation type="submission" date="2020-09" db="EMBL/GenBank/DDBJ databases">
        <title>Genome-Enabled Discovery of Anthraquinone Biosynthesis in Senna tora.</title>
        <authorList>
            <person name="Kang S.-H."/>
            <person name="Pandey R.P."/>
            <person name="Lee C.-M."/>
            <person name="Sim J.-S."/>
            <person name="Jeong J.-T."/>
            <person name="Choi B.-S."/>
            <person name="Jung M."/>
            <person name="Ginzburg D."/>
            <person name="Zhao K."/>
            <person name="Won S.Y."/>
            <person name="Oh T.-J."/>
            <person name="Yu Y."/>
            <person name="Kim N.-H."/>
            <person name="Lee O.R."/>
            <person name="Lee T.-H."/>
            <person name="Bashyal P."/>
            <person name="Kim T.-S."/>
            <person name="Lee W.-H."/>
            <person name="Kawkins C."/>
            <person name="Kim C.-K."/>
            <person name="Kim J.S."/>
            <person name="Ahn B.O."/>
            <person name="Rhee S.Y."/>
            <person name="Sohng J.K."/>
        </authorList>
    </citation>
    <scope>NUCLEOTIDE SEQUENCE</scope>
    <source>
        <tissue evidence="21">Leaf</tissue>
    </source>
</reference>
<dbReference type="PROSITE" id="PS50948">
    <property type="entry name" value="PAN"/>
    <property type="match status" value="1"/>
</dbReference>
<dbReference type="Pfam" id="PF00069">
    <property type="entry name" value="Pkinase"/>
    <property type="match status" value="1"/>
</dbReference>
<keyword evidence="14" id="KW-0245">EGF-like domain</keyword>
<keyword evidence="15" id="KW-0812">Transmembrane</keyword>
<keyword evidence="1 13" id="KW-0723">Serine/threonine-protein kinase</keyword>
<feature type="transmembrane region" description="Helical" evidence="15">
    <location>
        <begin position="452"/>
        <end position="475"/>
    </location>
</feature>
<dbReference type="FunFam" id="3.50.4.10:FF:000002">
    <property type="entry name" value="G-type lectin S-receptor-like serine/threonine-protein kinase"/>
    <property type="match status" value="1"/>
</dbReference>
<dbReference type="PROSITE" id="PS50927">
    <property type="entry name" value="BULB_LECTIN"/>
    <property type="match status" value="1"/>
</dbReference>
<dbReference type="InterPro" id="IPR000719">
    <property type="entry name" value="Prot_kinase_dom"/>
</dbReference>
<keyword evidence="9 21" id="KW-0675">Receptor</keyword>
<evidence type="ECO:0000256" key="8">
    <source>
        <dbReference type="ARBA" id="ARBA00023157"/>
    </source>
</evidence>
<keyword evidence="21" id="KW-0430">Lectin</keyword>
<dbReference type="EC" id="2.7.11.1" evidence="13"/>
<evidence type="ECO:0000256" key="12">
    <source>
        <dbReference type="ARBA" id="ARBA00048679"/>
    </source>
</evidence>
<dbReference type="PIRSF" id="PIRSF000641">
    <property type="entry name" value="SRK"/>
    <property type="match status" value="1"/>
</dbReference>
<accession>A0A834WGR9</accession>
<dbReference type="SMART" id="SM00473">
    <property type="entry name" value="PAN_AP"/>
    <property type="match status" value="1"/>
</dbReference>
<sequence length="767" mass="85876">MDLLPLLNLLASFLLLLPIPKPSTAATSLQIQSLRPSQFITDDGTTTLVSKAGTFAFGFFSPATSNKRYLGIWYNKIPDQTVVWVANRLNPILNHSSVSALLTINTTTGNLVLSQNDTVLWHTNSTTQPQSPLVQLLDSGNLVLLDEKNESNPEAYLWQSFDFPSDTLLPGMKFGWDLRIGLNRVLTAWKSPDDPSPGDFTSLVVLNNYPDSYLMKGTEKFYRFGPWNGLHASGSPEVKSNPVFDYSFVNNKDEFYYTFSLKNNSVFTRLVMNQTNSARYRYVWVENDKKWTIYSTKPVDYCDNYGLCGPNGNCVINDSPVCQCLRGFTPKSPQHWNSVDWSDGCVRNKALNCSEKLKDGFVKFEGMKVPDTTHTWLDVSMNLEQCRDKCLSNCSCMAYTNSDVRGTGSGCVLWFGDLIDMRQYGSGGQDLYIRMTASELDAESGGGSKKKLIVIITITIAVILGMFLVGCFCICRNKTGKITLLSSFSPNALEKSEDVKVLIPSNERSKNDLDLPLFDLLTIASATDDFSEKNKIGQDDTKGNQLDWSTRFQIILGIGRGLMYLHQDSRLRIIHRDLKASNILLDDKFIPKISDFGLAKTFGEEQTEGNTNRVVGTYGYMAPEYAADGLYSVKSDVFSYGILVLEIICGKKNRGFYFEDYKHNLIGHAWILWKEGMVLELVDKKIEETWNVSEMLRCIQVGLLCVQENQDDRPTIASAVLMMESDITLAEPKQPVVNMLAVQDASNLVEKNGIEKGKRLIFGLLGN</sequence>
<evidence type="ECO:0000256" key="5">
    <source>
        <dbReference type="ARBA" id="ARBA00022741"/>
    </source>
</evidence>
<dbReference type="Proteomes" id="UP000634136">
    <property type="component" value="Unassembled WGS sequence"/>
</dbReference>
<keyword evidence="7 13" id="KW-0067">ATP-binding</keyword>
<keyword evidence="4 16" id="KW-0732">Signal</keyword>
<dbReference type="FunFam" id="1.10.510.10:FF:000060">
    <property type="entry name" value="G-type lectin S-receptor-like serine/threonine-protein kinase"/>
    <property type="match status" value="1"/>
</dbReference>
<dbReference type="PANTHER" id="PTHR32444:SF234">
    <property type="entry name" value="RECEPTOR-LIKE SERINE_THREONINE-PROTEIN KINASE"/>
    <property type="match status" value="1"/>
</dbReference>
<evidence type="ECO:0000313" key="21">
    <source>
        <dbReference type="EMBL" id="KAF7822815.1"/>
    </source>
</evidence>
<evidence type="ECO:0000256" key="6">
    <source>
        <dbReference type="ARBA" id="ARBA00022777"/>
    </source>
</evidence>
<keyword evidence="6 13" id="KW-0418">Kinase</keyword>
<comment type="similarity">
    <text evidence="13">Belongs to the protein kinase superfamily. Ser/Thr protein kinase family.</text>
</comment>
<feature type="signal peptide" evidence="16">
    <location>
        <begin position="1"/>
        <end position="25"/>
    </location>
</feature>
<keyword evidence="15" id="KW-0472">Membrane</keyword>
<dbReference type="OrthoDB" id="1933550at2759"/>
<evidence type="ECO:0000256" key="14">
    <source>
        <dbReference type="PROSITE-ProRule" id="PRU00076"/>
    </source>
</evidence>
<feature type="domain" description="Apple" evidence="20">
    <location>
        <begin position="353"/>
        <end position="436"/>
    </location>
</feature>
<keyword evidence="22" id="KW-1185">Reference proteome</keyword>
<feature type="domain" description="Protein kinase" evidence="17">
    <location>
        <begin position="399"/>
        <end position="729"/>
    </location>
</feature>
<evidence type="ECO:0000259" key="20">
    <source>
        <dbReference type="PROSITE" id="PS50948"/>
    </source>
</evidence>
<dbReference type="CDD" id="cd00054">
    <property type="entry name" value="EGF_CA"/>
    <property type="match status" value="1"/>
</dbReference>
<dbReference type="InterPro" id="IPR011009">
    <property type="entry name" value="Kinase-like_dom_sf"/>
</dbReference>
<dbReference type="SMART" id="SM00108">
    <property type="entry name" value="B_lectin"/>
    <property type="match status" value="1"/>
</dbReference>
<comment type="caution">
    <text evidence="14">Lacks conserved residue(s) required for the propagation of feature annotation.</text>
</comment>
<feature type="chain" id="PRO_5032599471" description="Receptor-like serine/threonine-protein kinase" evidence="16">
    <location>
        <begin position="26"/>
        <end position="767"/>
    </location>
</feature>
<evidence type="ECO:0000259" key="18">
    <source>
        <dbReference type="PROSITE" id="PS50026"/>
    </source>
</evidence>
<dbReference type="PROSITE" id="PS00108">
    <property type="entry name" value="PROTEIN_KINASE_ST"/>
    <property type="match status" value="1"/>
</dbReference>
<evidence type="ECO:0000256" key="2">
    <source>
        <dbReference type="ARBA" id="ARBA00022553"/>
    </source>
</evidence>
<dbReference type="SUPFAM" id="SSF51110">
    <property type="entry name" value="alpha-D-mannose-specific plant lectins"/>
    <property type="match status" value="1"/>
</dbReference>
<dbReference type="InterPro" id="IPR024171">
    <property type="entry name" value="SRK-like_kinase"/>
</dbReference>
<dbReference type="InterPro" id="IPR003609">
    <property type="entry name" value="Pan_app"/>
</dbReference>
<keyword evidence="10" id="KW-0325">Glycoprotein</keyword>
<comment type="catalytic activity">
    <reaction evidence="12 13">
        <text>L-seryl-[protein] + ATP = O-phospho-L-seryl-[protein] + ADP + H(+)</text>
        <dbReference type="Rhea" id="RHEA:17989"/>
        <dbReference type="Rhea" id="RHEA-COMP:9863"/>
        <dbReference type="Rhea" id="RHEA-COMP:11604"/>
        <dbReference type="ChEBI" id="CHEBI:15378"/>
        <dbReference type="ChEBI" id="CHEBI:29999"/>
        <dbReference type="ChEBI" id="CHEBI:30616"/>
        <dbReference type="ChEBI" id="CHEBI:83421"/>
        <dbReference type="ChEBI" id="CHEBI:456216"/>
        <dbReference type="EC" id="2.7.11.1"/>
    </reaction>
</comment>
<evidence type="ECO:0000259" key="17">
    <source>
        <dbReference type="PROSITE" id="PS50011"/>
    </source>
</evidence>
<dbReference type="InterPro" id="IPR000742">
    <property type="entry name" value="EGF"/>
</dbReference>
<dbReference type="SMART" id="SM00220">
    <property type="entry name" value="S_TKc"/>
    <property type="match status" value="1"/>
</dbReference>
<comment type="caution">
    <text evidence="21">The sequence shown here is derived from an EMBL/GenBank/DDBJ whole genome shotgun (WGS) entry which is preliminary data.</text>
</comment>
<evidence type="ECO:0000256" key="10">
    <source>
        <dbReference type="ARBA" id="ARBA00023180"/>
    </source>
</evidence>
<name>A0A834WGR9_9FABA</name>
<protein>
    <recommendedName>
        <fullName evidence="13">Receptor-like serine/threonine-protein kinase</fullName>
        <ecNumber evidence="13">2.7.11.1</ecNumber>
    </recommendedName>
</protein>
<keyword evidence="5 13" id="KW-0547">Nucleotide-binding</keyword>
<proteinExistence type="inferred from homology"/>
<feature type="domain" description="EGF-like" evidence="18">
    <location>
        <begin position="298"/>
        <end position="334"/>
    </location>
</feature>
<dbReference type="AlphaFoldDB" id="A0A834WGR9"/>
<evidence type="ECO:0000259" key="19">
    <source>
        <dbReference type="PROSITE" id="PS50927"/>
    </source>
</evidence>
<dbReference type="PROSITE" id="PS50026">
    <property type="entry name" value="EGF_3"/>
    <property type="match status" value="1"/>
</dbReference>
<evidence type="ECO:0000256" key="9">
    <source>
        <dbReference type="ARBA" id="ARBA00023170"/>
    </source>
</evidence>
<evidence type="ECO:0000256" key="3">
    <source>
        <dbReference type="ARBA" id="ARBA00022679"/>
    </source>
</evidence>
<dbReference type="Pfam" id="PF08276">
    <property type="entry name" value="PAN_2"/>
    <property type="match status" value="1"/>
</dbReference>
<dbReference type="CDD" id="cd00028">
    <property type="entry name" value="B_lectin"/>
    <property type="match status" value="1"/>
</dbReference>
<dbReference type="CDD" id="cd01098">
    <property type="entry name" value="PAN_AP_plant"/>
    <property type="match status" value="1"/>
</dbReference>
<evidence type="ECO:0000256" key="16">
    <source>
        <dbReference type="SAM" id="SignalP"/>
    </source>
</evidence>
<dbReference type="GO" id="GO:0030246">
    <property type="term" value="F:carbohydrate binding"/>
    <property type="evidence" value="ECO:0007669"/>
    <property type="project" value="UniProtKB-KW"/>
</dbReference>
<keyword evidence="3 13" id="KW-0808">Transferase</keyword>
<dbReference type="InterPro" id="IPR008271">
    <property type="entry name" value="Ser/Thr_kinase_AS"/>
</dbReference>
<dbReference type="Gene3D" id="1.10.510.10">
    <property type="entry name" value="Transferase(Phosphotransferase) domain 1"/>
    <property type="match status" value="1"/>
</dbReference>
<evidence type="ECO:0000256" key="13">
    <source>
        <dbReference type="PIRNR" id="PIRNR000641"/>
    </source>
</evidence>
<dbReference type="PROSITE" id="PS50011">
    <property type="entry name" value="PROTEIN_KINASE_DOM"/>
    <property type="match status" value="1"/>
</dbReference>
<dbReference type="PANTHER" id="PTHR32444">
    <property type="entry name" value="BULB-TYPE LECTIN DOMAIN-CONTAINING PROTEIN"/>
    <property type="match status" value="1"/>
</dbReference>
<dbReference type="EMBL" id="JAAIUW010000007">
    <property type="protein sequence ID" value="KAF7822815.1"/>
    <property type="molecule type" value="Genomic_DNA"/>
</dbReference>
<dbReference type="InterPro" id="IPR036426">
    <property type="entry name" value="Bulb-type_lectin_dom_sf"/>
</dbReference>
<dbReference type="FunFam" id="2.90.10.10:FF:000001">
    <property type="entry name" value="G-type lectin S-receptor-like serine/threonine-protein kinase"/>
    <property type="match status" value="1"/>
</dbReference>
<evidence type="ECO:0000256" key="1">
    <source>
        <dbReference type="ARBA" id="ARBA00022527"/>
    </source>
</evidence>
<gene>
    <name evidence="21" type="ORF">G2W53_020959</name>
</gene>
<evidence type="ECO:0000256" key="4">
    <source>
        <dbReference type="ARBA" id="ARBA00022729"/>
    </source>
</evidence>
<dbReference type="Pfam" id="PF01453">
    <property type="entry name" value="B_lectin"/>
    <property type="match status" value="1"/>
</dbReference>
<dbReference type="Pfam" id="PF00954">
    <property type="entry name" value="S_locus_glycop"/>
    <property type="match status" value="1"/>
</dbReference>
<dbReference type="SUPFAM" id="SSF56112">
    <property type="entry name" value="Protein kinase-like (PK-like)"/>
    <property type="match status" value="1"/>
</dbReference>
<keyword evidence="8" id="KW-1015">Disulfide bond</keyword>
<keyword evidence="15" id="KW-1133">Transmembrane helix</keyword>
<evidence type="ECO:0000313" key="22">
    <source>
        <dbReference type="Proteomes" id="UP000634136"/>
    </source>
</evidence>
<dbReference type="GO" id="GO:0048544">
    <property type="term" value="P:recognition of pollen"/>
    <property type="evidence" value="ECO:0007669"/>
    <property type="project" value="InterPro"/>
</dbReference>
<evidence type="ECO:0000256" key="7">
    <source>
        <dbReference type="ARBA" id="ARBA00022840"/>
    </source>
</evidence>
<dbReference type="InterPro" id="IPR000858">
    <property type="entry name" value="S_locus_glycoprot_dom"/>
</dbReference>
<dbReference type="GO" id="GO:0005524">
    <property type="term" value="F:ATP binding"/>
    <property type="evidence" value="ECO:0007669"/>
    <property type="project" value="UniProtKB-KW"/>
</dbReference>
<evidence type="ECO:0000256" key="15">
    <source>
        <dbReference type="SAM" id="Phobius"/>
    </source>
</evidence>
<comment type="catalytic activity">
    <reaction evidence="11 13">
        <text>L-threonyl-[protein] + ATP = O-phospho-L-threonyl-[protein] + ADP + H(+)</text>
        <dbReference type="Rhea" id="RHEA:46608"/>
        <dbReference type="Rhea" id="RHEA-COMP:11060"/>
        <dbReference type="Rhea" id="RHEA-COMP:11605"/>
        <dbReference type="ChEBI" id="CHEBI:15378"/>
        <dbReference type="ChEBI" id="CHEBI:30013"/>
        <dbReference type="ChEBI" id="CHEBI:30616"/>
        <dbReference type="ChEBI" id="CHEBI:61977"/>
        <dbReference type="ChEBI" id="CHEBI:456216"/>
        <dbReference type="EC" id="2.7.11.1"/>
    </reaction>
</comment>
<keyword evidence="2" id="KW-0597">Phosphoprotein</keyword>
<feature type="domain" description="Bulb-type lectin" evidence="19">
    <location>
        <begin position="31"/>
        <end position="157"/>
    </location>
</feature>
<dbReference type="Gene3D" id="2.90.10.10">
    <property type="entry name" value="Bulb-type lectin domain"/>
    <property type="match status" value="1"/>
</dbReference>